<feature type="compositionally biased region" description="Basic residues" evidence="1">
    <location>
        <begin position="1"/>
        <end position="18"/>
    </location>
</feature>
<dbReference type="AlphaFoldDB" id="U1YAL2"/>
<evidence type="ECO:0000313" key="2">
    <source>
        <dbReference type="EMBL" id="ERI07821.1"/>
    </source>
</evidence>
<gene>
    <name evidence="2" type="ORF">HMPREF0083_04083</name>
</gene>
<name>U1YAL2_ANEAE</name>
<accession>U1YAL2</accession>
<comment type="caution">
    <text evidence="2">The sequence shown here is derived from an EMBL/GenBank/DDBJ whole genome shotgun (WGS) entry which is preliminary data.</text>
</comment>
<reference evidence="2 3" key="1">
    <citation type="submission" date="2013-08" db="EMBL/GenBank/DDBJ databases">
        <authorList>
            <person name="Weinstock G."/>
            <person name="Sodergren E."/>
            <person name="Wylie T."/>
            <person name="Fulton L."/>
            <person name="Fulton R."/>
            <person name="Fronick C."/>
            <person name="O'Laughlin M."/>
            <person name="Godfrey J."/>
            <person name="Miner T."/>
            <person name="Herter B."/>
            <person name="Appelbaum E."/>
            <person name="Cordes M."/>
            <person name="Lek S."/>
            <person name="Wollam A."/>
            <person name="Pepin K.H."/>
            <person name="Palsikar V.B."/>
            <person name="Mitreva M."/>
            <person name="Wilson R.K."/>
        </authorList>
    </citation>
    <scope>NUCLEOTIDE SEQUENCE [LARGE SCALE GENOMIC DNA]</scope>
    <source>
        <strain evidence="2 3">ATCC 12856</strain>
    </source>
</reference>
<protein>
    <submittedName>
        <fullName evidence="2">Uncharacterized protein</fullName>
    </submittedName>
</protein>
<sequence length="50" mass="5767">MVGGRKRRRKSETRKRHTCFSSAGAQGASISFPQNVHSHYTRNRRKNLPI</sequence>
<organism evidence="2 3">
    <name type="scientific">Aneurinibacillus aneurinilyticus ATCC 12856</name>
    <dbReference type="NCBI Taxonomy" id="649747"/>
    <lineage>
        <taxon>Bacteria</taxon>
        <taxon>Bacillati</taxon>
        <taxon>Bacillota</taxon>
        <taxon>Bacilli</taxon>
        <taxon>Bacillales</taxon>
        <taxon>Paenibacillaceae</taxon>
        <taxon>Aneurinibacillus group</taxon>
        <taxon>Aneurinibacillus</taxon>
    </lineage>
</organism>
<keyword evidence="3" id="KW-1185">Reference proteome</keyword>
<feature type="compositionally biased region" description="Polar residues" evidence="1">
    <location>
        <begin position="19"/>
        <end position="38"/>
    </location>
</feature>
<dbReference type="STRING" id="649747.HMPREF0083_04083"/>
<dbReference type="HOGENOM" id="CLU_3113979_0_0_9"/>
<feature type="compositionally biased region" description="Basic residues" evidence="1">
    <location>
        <begin position="39"/>
        <end position="50"/>
    </location>
</feature>
<evidence type="ECO:0000313" key="3">
    <source>
        <dbReference type="Proteomes" id="UP000016511"/>
    </source>
</evidence>
<dbReference type="Proteomes" id="UP000016511">
    <property type="component" value="Unassembled WGS sequence"/>
</dbReference>
<proteinExistence type="predicted"/>
<evidence type="ECO:0000256" key="1">
    <source>
        <dbReference type="SAM" id="MobiDB-lite"/>
    </source>
</evidence>
<feature type="region of interest" description="Disordered" evidence="1">
    <location>
        <begin position="1"/>
        <end position="50"/>
    </location>
</feature>
<dbReference type="EMBL" id="AWSJ01000246">
    <property type="protein sequence ID" value="ERI07821.1"/>
    <property type="molecule type" value="Genomic_DNA"/>
</dbReference>